<dbReference type="GO" id="GO:0005737">
    <property type="term" value="C:cytoplasm"/>
    <property type="evidence" value="ECO:0007669"/>
    <property type="project" value="TreeGrafter"/>
</dbReference>
<evidence type="ECO:0000256" key="3">
    <source>
        <dbReference type="ARBA" id="ARBA00023027"/>
    </source>
</evidence>
<dbReference type="InterPro" id="IPR001509">
    <property type="entry name" value="Epimerase_deHydtase"/>
</dbReference>
<dbReference type="GO" id="GO:0070403">
    <property type="term" value="F:NAD+ binding"/>
    <property type="evidence" value="ECO:0007669"/>
    <property type="project" value="InterPro"/>
</dbReference>
<dbReference type="AlphaFoldDB" id="A0A8K0EZ50"/>
<keyword evidence="3" id="KW-0520">NAD</keyword>
<dbReference type="PANTHER" id="PTHR43078">
    <property type="entry name" value="UDP-GLUCURONIC ACID DECARBOXYLASE-RELATED"/>
    <property type="match status" value="1"/>
</dbReference>
<dbReference type="Proteomes" id="UP000838412">
    <property type="component" value="Chromosome 8"/>
</dbReference>
<comment type="cofactor">
    <cofactor evidence="1">
        <name>NAD(+)</name>
        <dbReference type="ChEBI" id="CHEBI:57540"/>
    </cofactor>
</comment>
<protein>
    <submittedName>
        <fullName evidence="6">Hypp4637 protein</fullName>
    </submittedName>
</protein>
<evidence type="ECO:0000256" key="2">
    <source>
        <dbReference type="ARBA" id="ARBA00022793"/>
    </source>
</evidence>
<dbReference type="OrthoDB" id="6324577at2759"/>
<gene>
    <name evidence="6" type="primary">Hypp4637</name>
    <name evidence="6" type="ORF">BLAG_LOCUS23436</name>
</gene>
<keyword evidence="4" id="KW-0456">Lyase</keyword>
<evidence type="ECO:0000256" key="4">
    <source>
        <dbReference type="ARBA" id="ARBA00023239"/>
    </source>
</evidence>
<keyword evidence="2" id="KW-0210">Decarboxylase</keyword>
<dbReference type="GO" id="GO:0048040">
    <property type="term" value="F:UDP-glucuronate decarboxylase activity"/>
    <property type="evidence" value="ECO:0007669"/>
    <property type="project" value="TreeGrafter"/>
</dbReference>
<dbReference type="InterPro" id="IPR044516">
    <property type="entry name" value="UXS-like"/>
</dbReference>
<evidence type="ECO:0000313" key="6">
    <source>
        <dbReference type="EMBL" id="CAH1271388.1"/>
    </source>
</evidence>
<feature type="domain" description="NAD-dependent epimerase/dehydratase" evidence="5">
    <location>
        <begin position="232"/>
        <end position="311"/>
    </location>
</feature>
<dbReference type="InterPro" id="IPR036291">
    <property type="entry name" value="NAD(P)-bd_dom_sf"/>
</dbReference>
<dbReference type="GO" id="GO:0042732">
    <property type="term" value="P:D-xylose metabolic process"/>
    <property type="evidence" value="ECO:0007669"/>
    <property type="project" value="InterPro"/>
</dbReference>
<organism evidence="6 7">
    <name type="scientific">Branchiostoma lanceolatum</name>
    <name type="common">Common lancelet</name>
    <name type="synonym">Amphioxus lanceolatum</name>
    <dbReference type="NCBI Taxonomy" id="7740"/>
    <lineage>
        <taxon>Eukaryota</taxon>
        <taxon>Metazoa</taxon>
        <taxon>Chordata</taxon>
        <taxon>Cephalochordata</taxon>
        <taxon>Leptocardii</taxon>
        <taxon>Amphioxiformes</taxon>
        <taxon>Branchiostomatidae</taxon>
        <taxon>Branchiostoma</taxon>
    </lineage>
</organism>
<accession>A0A8K0EZ50</accession>
<name>A0A8K0EZ50_BRALA</name>
<dbReference type="EMBL" id="OV696693">
    <property type="protein sequence ID" value="CAH1271388.1"/>
    <property type="molecule type" value="Genomic_DNA"/>
</dbReference>
<reference evidence="6" key="1">
    <citation type="submission" date="2022-01" db="EMBL/GenBank/DDBJ databases">
        <authorList>
            <person name="Braso-Vives M."/>
        </authorList>
    </citation>
    <scope>NUCLEOTIDE SEQUENCE</scope>
</reference>
<proteinExistence type="predicted"/>
<dbReference type="SUPFAM" id="SSF51735">
    <property type="entry name" value="NAD(P)-binding Rossmann-fold domains"/>
    <property type="match status" value="1"/>
</dbReference>
<dbReference type="Gene3D" id="3.40.50.720">
    <property type="entry name" value="NAD(P)-binding Rossmann-like Domain"/>
    <property type="match status" value="1"/>
</dbReference>
<evidence type="ECO:0000256" key="1">
    <source>
        <dbReference type="ARBA" id="ARBA00001911"/>
    </source>
</evidence>
<evidence type="ECO:0000313" key="7">
    <source>
        <dbReference type="Proteomes" id="UP000838412"/>
    </source>
</evidence>
<dbReference type="PANTHER" id="PTHR43078:SF6">
    <property type="entry name" value="UDP-GLUCURONIC ACID DECARBOXYLASE 1"/>
    <property type="match status" value="1"/>
</dbReference>
<evidence type="ECO:0000259" key="5">
    <source>
        <dbReference type="Pfam" id="PF01370"/>
    </source>
</evidence>
<keyword evidence="7" id="KW-1185">Reference proteome</keyword>
<dbReference type="Pfam" id="PF01370">
    <property type="entry name" value="Epimerase"/>
    <property type="match status" value="1"/>
</dbReference>
<sequence length="652" mass="74318">MRIRHVTLLVAAVFLGGITVTYVLLELELSRTPLQQLQMEASPIHQRPLLCSSNKRSIWPVNQTKHVLLVGGASFMGYHLTLQLLESRNFVTIVDDAGSTLDQSLKRERLRHLEDLSDHKLRIIRNNTCSHRSLDELFKAASFSITHVVFFSPLDCHNDISSPNPSSHVHAALVCFTMLLGLLKDSPSVNLLVIWSKNYPFHVFNEPGMKLSMRWLSLDSVLVEGLKAAAIMYHNIYGHRITGLELSEVYGPYGDGSCSVIHRTVIDRLQHRLKCRPMVVARQHRAGNPSEVRDFLHVTDAARGMAQVLDLGDSCAFYSAEGGLKASSWEMRVYVTAFLDSWNIDANLPFSDTKPNDIWPMPGSGDVAPQNVPYDNIPGFQSEIQLDQGIQSYLHWFEGHANGKCSHRATDVILATYFVGRQRQQHRSSRQKKPGRFEYMKNWYWSVIDKRVSAVVFHDSLESEFINRVENGFVSFQRTEARFRWNATAKYYVYLRHLRENSRISRVILTDISDVRFQENPFELMDLMGDQLYVGTDVDTFPNIASMGWLRKRLSSCFNDGFSHGYDIPTIKSRYNVYNAGVIGGSRELMLQFLEKLVAILDQTTPGINCNLAAVNYVLHGYFDGNIYTGFPWTSRFLRKQKSPKGVYIIHK</sequence>